<keyword evidence="4 5" id="KW-0472">Membrane</keyword>
<proteinExistence type="predicted"/>
<feature type="transmembrane region" description="Helical" evidence="5">
    <location>
        <begin position="21"/>
        <end position="45"/>
    </location>
</feature>
<gene>
    <name evidence="7" type="ORF">H3N35_13355</name>
</gene>
<comment type="subcellular location">
    <subcellularLocation>
        <location evidence="1">Cell membrane</location>
        <topology evidence="1">Multi-pass membrane protein</topology>
    </subcellularLocation>
</comment>
<dbReference type="InterPro" id="IPR036640">
    <property type="entry name" value="ABC1_TM_sf"/>
</dbReference>
<dbReference type="EMBL" id="CP059693">
    <property type="protein sequence ID" value="WDE14314.1"/>
    <property type="molecule type" value="Genomic_DNA"/>
</dbReference>
<organism evidence="7 8">
    <name type="scientific">Thalassomonas haliotis</name>
    <dbReference type="NCBI Taxonomy" id="485448"/>
    <lineage>
        <taxon>Bacteria</taxon>
        <taxon>Pseudomonadati</taxon>
        <taxon>Pseudomonadota</taxon>
        <taxon>Gammaproteobacteria</taxon>
        <taxon>Alteromonadales</taxon>
        <taxon>Colwelliaceae</taxon>
        <taxon>Thalassomonas</taxon>
    </lineage>
</organism>
<evidence type="ECO:0000259" key="6">
    <source>
        <dbReference type="PROSITE" id="PS50929"/>
    </source>
</evidence>
<name>A0ABY7VKQ5_9GAMM</name>
<feature type="transmembrane region" description="Helical" evidence="5">
    <location>
        <begin position="148"/>
        <end position="164"/>
    </location>
</feature>
<dbReference type="Gene3D" id="1.20.1560.10">
    <property type="entry name" value="ABC transporter type 1, transmembrane domain"/>
    <property type="match status" value="1"/>
</dbReference>
<evidence type="ECO:0000256" key="1">
    <source>
        <dbReference type="ARBA" id="ARBA00004651"/>
    </source>
</evidence>
<feature type="transmembrane region" description="Helical" evidence="5">
    <location>
        <begin position="125"/>
        <end position="142"/>
    </location>
</feature>
<dbReference type="RefSeq" id="WP_274054868.1">
    <property type="nucleotide sequence ID" value="NZ_CP059693.1"/>
</dbReference>
<keyword evidence="3 5" id="KW-1133">Transmembrane helix</keyword>
<evidence type="ECO:0000256" key="5">
    <source>
        <dbReference type="SAM" id="Phobius"/>
    </source>
</evidence>
<dbReference type="SUPFAM" id="SSF90123">
    <property type="entry name" value="ABC transporter transmembrane region"/>
    <property type="match status" value="1"/>
</dbReference>
<reference evidence="7 8" key="1">
    <citation type="journal article" date="2022" name="Mar. Drugs">
        <title>Bioassay-Guided Fractionation Leads to the Detection of Cholic Acid Generated by the Rare Thalassomonas sp.</title>
        <authorList>
            <person name="Pheiffer F."/>
            <person name="Schneider Y.K."/>
            <person name="Hansen E.H."/>
            <person name="Andersen J.H."/>
            <person name="Isaksson J."/>
            <person name="Busche T."/>
            <person name="R C."/>
            <person name="Kalinowski J."/>
            <person name="Zyl L.V."/>
            <person name="Trindade M."/>
        </authorList>
    </citation>
    <scope>NUCLEOTIDE SEQUENCE [LARGE SCALE GENOMIC DNA]</scope>
    <source>
        <strain evidence="7 8">A5K-61T</strain>
    </source>
</reference>
<evidence type="ECO:0000313" key="7">
    <source>
        <dbReference type="EMBL" id="WDE14314.1"/>
    </source>
</evidence>
<evidence type="ECO:0000256" key="4">
    <source>
        <dbReference type="ARBA" id="ARBA00023136"/>
    </source>
</evidence>
<accession>A0ABY7VKQ5</accession>
<dbReference type="InterPro" id="IPR011527">
    <property type="entry name" value="ABC1_TM_dom"/>
</dbReference>
<evidence type="ECO:0000313" key="8">
    <source>
        <dbReference type="Proteomes" id="UP001215231"/>
    </source>
</evidence>
<feature type="transmembrane region" description="Helical" evidence="5">
    <location>
        <begin position="57"/>
        <end position="76"/>
    </location>
</feature>
<feature type="transmembrane region" description="Helical" evidence="5">
    <location>
        <begin position="212"/>
        <end position="234"/>
    </location>
</feature>
<dbReference type="PROSITE" id="PS50929">
    <property type="entry name" value="ABC_TM1F"/>
    <property type="match status" value="1"/>
</dbReference>
<sequence>MMSATRLGILAIMQRFPVKLSCTWLLVVLENVLLSLVPLYIGFAIDDLLTGGTKDLLFVGVVLVLLTLISVLRRLYDTRVYGDIRVSLGMAVDNRHEQQPVSLRNARLDMAGELVDFLEHELPQLMTAVIQILVTLVVLASFHWQLTATALSLTLAMLLVYGLFDKRFYLLNGKLNSQMEKQVAIIKAGSRPLLAHLLRLKKYQVKLSDTEALVYGLIFLLACAFVVTNLWLAAGLLELSSGKVFSIVSYSWEYVEAAILLPVTLQTWSRLKNISQRLNQPSTARVPQQTQSSG</sequence>
<evidence type="ECO:0000256" key="3">
    <source>
        <dbReference type="ARBA" id="ARBA00022989"/>
    </source>
</evidence>
<evidence type="ECO:0000256" key="2">
    <source>
        <dbReference type="ARBA" id="ARBA00022692"/>
    </source>
</evidence>
<dbReference type="Proteomes" id="UP001215231">
    <property type="component" value="Chromosome"/>
</dbReference>
<keyword evidence="8" id="KW-1185">Reference proteome</keyword>
<keyword evidence="2 5" id="KW-0812">Transmembrane</keyword>
<dbReference type="Pfam" id="PF13748">
    <property type="entry name" value="ABC_membrane_3"/>
    <property type="match status" value="1"/>
</dbReference>
<protein>
    <recommendedName>
        <fullName evidence="6">ABC transmembrane type-1 domain-containing protein</fullName>
    </recommendedName>
</protein>
<feature type="domain" description="ABC transmembrane type-1" evidence="6">
    <location>
        <begin position="25"/>
        <end position="186"/>
    </location>
</feature>